<dbReference type="EMBL" id="FPBK01000003">
    <property type="protein sequence ID" value="SFU42213.1"/>
    <property type="molecule type" value="Genomic_DNA"/>
</dbReference>
<dbReference type="RefSeq" id="WP_093024168.1">
    <property type="nucleotide sequence ID" value="NZ_FPBK01000003.1"/>
</dbReference>
<protein>
    <submittedName>
        <fullName evidence="2">SH3 domain-containing protein</fullName>
    </submittedName>
</protein>
<dbReference type="AlphaFoldDB" id="A0A1I7G1A1"/>
<sequence>MRKIIWLITLLMQLQMIAQDSEIRPLYNHDFDSGSYQYLFADQVKLRENASTDSEVLAILPINTMIKIILKSENAMEFDGVLSPWYRVEVDGKEGYILGALIALDRVSSSKTFTDFLFQVSRSDNDKEQLKVRTTQDNSTYEEAIFDLWNSDFDVEINSGKHLKGIDNIVKIDYISEACGIEGGFTYLIWNQEALTLLANVSQIADAGIFSFQEQLIFPTDEEGEANAIGYKLERITFEDDSLNWTKTVIIQRSFQWEGLETVKELNLFQRKTD</sequence>
<dbReference type="STRING" id="1224947.SAMN05216480_10353"/>
<feature type="domain" description="SH3b" evidence="1">
    <location>
        <begin position="43"/>
        <end position="102"/>
    </location>
</feature>
<organism evidence="2 3">
    <name type="scientific">Pustulibacterium marinum</name>
    <dbReference type="NCBI Taxonomy" id="1224947"/>
    <lineage>
        <taxon>Bacteria</taxon>
        <taxon>Pseudomonadati</taxon>
        <taxon>Bacteroidota</taxon>
        <taxon>Flavobacteriia</taxon>
        <taxon>Flavobacteriales</taxon>
        <taxon>Flavobacteriaceae</taxon>
        <taxon>Pustulibacterium</taxon>
    </lineage>
</organism>
<keyword evidence="3" id="KW-1185">Reference proteome</keyword>
<dbReference type="InterPro" id="IPR003646">
    <property type="entry name" value="SH3-like_bac-type"/>
</dbReference>
<dbReference type="Pfam" id="PF08239">
    <property type="entry name" value="SH3_3"/>
    <property type="match status" value="1"/>
</dbReference>
<evidence type="ECO:0000313" key="3">
    <source>
        <dbReference type="Proteomes" id="UP000199138"/>
    </source>
</evidence>
<reference evidence="2 3" key="1">
    <citation type="submission" date="2016-10" db="EMBL/GenBank/DDBJ databases">
        <authorList>
            <person name="de Groot N.N."/>
        </authorList>
    </citation>
    <scope>NUCLEOTIDE SEQUENCE [LARGE SCALE GENOMIC DNA]</scope>
    <source>
        <strain evidence="2 3">CGMCC 1.12333</strain>
    </source>
</reference>
<dbReference type="Gene3D" id="2.30.30.40">
    <property type="entry name" value="SH3 Domains"/>
    <property type="match status" value="1"/>
</dbReference>
<gene>
    <name evidence="2" type="ORF">SAMN05216480_10353</name>
</gene>
<accession>A0A1I7G1A1</accession>
<evidence type="ECO:0000259" key="1">
    <source>
        <dbReference type="Pfam" id="PF08239"/>
    </source>
</evidence>
<dbReference type="OrthoDB" id="1410098at2"/>
<evidence type="ECO:0000313" key="2">
    <source>
        <dbReference type="EMBL" id="SFU42213.1"/>
    </source>
</evidence>
<name>A0A1I7G1A1_9FLAO</name>
<dbReference type="Proteomes" id="UP000199138">
    <property type="component" value="Unassembled WGS sequence"/>
</dbReference>
<proteinExistence type="predicted"/>